<dbReference type="EMBL" id="VIFM01000297">
    <property type="protein sequence ID" value="TQF09913.1"/>
    <property type="molecule type" value="Genomic_DNA"/>
</dbReference>
<reference evidence="3 4" key="1">
    <citation type="submission" date="2019-06" db="EMBL/GenBank/DDBJ databases">
        <authorList>
            <person name="Livingstone P."/>
            <person name="Whitworth D."/>
        </authorList>
    </citation>
    <scope>NUCLEOTIDE SEQUENCE [LARGE SCALE GENOMIC DNA]</scope>
    <source>
        <strain evidence="3 4">AM401</strain>
    </source>
</reference>
<proteinExistence type="predicted"/>
<name>A0A540WLK2_9BACT</name>
<protein>
    <submittedName>
        <fullName evidence="3">Transporter</fullName>
    </submittedName>
</protein>
<keyword evidence="2" id="KW-0812">Transmembrane</keyword>
<dbReference type="AlphaFoldDB" id="A0A540WLK2"/>
<feature type="transmembrane region" description="Helical" evidence="2">
    <location>
        <begin position="24"/>
        <end position="42"/>
    </location>
</feature>
<evidence type="ECO:0000313" key="3">
    <source>
        <dbReference type="EMBL" id="TQF09913.1"/>
    </source>
</evidence>
<feature type="region of interest" description="Disordered" evidence="1">
    <location>
        <begin position="1"/>
        <end position="22"/>
    </location>
</feature>
<sequence length="381" mass="41011">MSQDSPSQQISPSPSPQPTPPKGMSVPVVLIASCFVLAFMGWAMRLGYPGAVLGLGALAGCIAVFRKKDSKHRSAAVIGAIASVFVFIGAIGNGNESSRKAAAMAASIEDARQKAEASRAHEEDMSERIAALATSSPPQEAVDLCNSFGDLRDIPEKSRARCGEAYLAKGRELLASAKAGDAVPLLERASSLAPGNADVATTLSSARELQGKEDFKTQGPEVSAKLARALAHAKAKEWEEAESELNAADATLKRFDGLEVAKSKEWNTLAGQAAQQRKRIQPKLEKLQLQREAQKLMVEMRGEKPVNSPWDGSVPEVELYLKKVMNDPDSYEHVSSSAPVARDAFWIVKSSFRGKNAFGGKILNTRYFFIQQGQVVRVAEE</sequence>
<feature type="compositionally biased region" description="Low complexity" evidence="1">
    <location>
        <begin position="1"/>
        <end position="12"/>
    </location>
</feature>
<feature type="transmembrane region" description="Helical" evidence="2">
    <location>
        <begin position="74"/>
        <end position="92"/>
    </location>
</feature>
<accession>A0A540WLK2</accession>
<keyword evidence="4" id="KW-1185">Reference proteome</keyword>
<comment type="caution">
    <text evidence="3">The sequence shown here is derived from an EMBL/GenBank/DDBJ whole genome shotgun (WGS) entry which is preliminary data.</text>
</comment>
<keyword evidence="2" id="KW-0472">Membrane</keyword>
<dbReference type="OrthoDB" id="5417073at2"/>
<organism evidence="3 4">
    <name type="scientific">Myxococcus llanfairpwllgwyngyllgogerychwyrndrobwllllantysiliogogogochensis</name>
    <dbReference type="NCBI Taxonomy" id="2590453"/>
    <lineage>
        <taxon>Bacteria</taxon>
        <taxon>Pseudomonadati</taxon>
        <taxon>Myxococcota</taxon>
        <taxon>Myxococcia</taxon>
        <taxon>Myxococcales</taxon>
        <taxon>Cystobacterineae</taxon>
        <taxon>Myxococcaceae</taxon>
        <taxon>Myxococcus</taxon>
    </lineage>
</organism>
<evidence type="ECO:0000256" key="1">
    <source>
        <dbReference type="SAM" id="MobiDB-lite"/>
    </source>
</evidence>
<keyword evidence="2" id="KW-1133">Transmembrane helix</keyword>
<evidence type="ECO:0000256" key="2">
    <source>
        <dbReference type="SAM" id="Phobius"/>
    </source>
</evidence>
<dbReference type="Proteomes" id="UP000315369">
    <property type="component" value="Unassembled WGS sequence"/>
</dbReference>
<feature type="transmembrane region" description="Helical" evidence="2">
    <location>
        <begin position="48"/>
        <end position="65"/>
    </location>
</feature>
<evidence type="ECO:0000313" key="4">
    <source>
        <dbReference type="Proteomes" id="UP000315369"/>
    </source>
</evidence>
<gene>
    <name evidence="3" type="ORF">FJV41_42130</name>
</gene>